<dbReference type="InterPro" id="IPR018627">
    <property type="entry name" value="ELP6"/>
</dbReference>
<accession>A0ABR3K0K0</accession>
<organism evidence="1 2">
    <name type="scientific">Trichinella spiralis</name>
    <name type="common">Trichina worm</name>
    <dbReference type="NCBI Taxonomy" id="6334"/>
    <lineage>
        <taxon>Eukaryota</taxon>
        <taxon>Metazoa</taxon>
        <taxon>Ecdysozoa</taxon>
        <taxon>Nematoda</taxon>
        <taxon>Enoplea</taxon>
        <taxon>Dorylaimia</taxon>
        <taxon>Trichinellida</taxon>
        <taxon>Trichinellidae</taxon>
        <taxon>Trichinella</taxon>
    </lineage>
</organism>
<reference evidence="1 2" key="1">
    <citation type="submission" date="2024-07" db="EMBL/GenBank/DDBJ databases">
        <title>Enhanced genomic and transcriptomic resources for Trichinella pseudospiralis and T. spiralis underpin the discovery of pronounced molecular differences between stages and species.</title>
        <authorList>
            <person name="Pasi K.K."/>
            <person name="La Rosa G."/>
            <person name="Gomez-Morales M.A."/>
            <person name="Tosini F."/>
            <person name="Sumanam S."/>
            <person name="Young N.D."/>
            <person name="Chang B.C."/>
            <person name="Robin G.B."/>
        </authorList>
    </citation>
    <scope>NUCLEOTIDE SEQUENCE [LARGE SCALE GENOMIC DNA]</scope>
    <source>
        <strain evidence="1">ISS534</strain>
    </source>
</reference>
<evidence type="ECO:0000313" key="1">
    <source>
        <dbReference type="EMBL" id="KAL1226439.1"/>
    </source>
</evidence>
<dbReference type="Pfam" id="PF09807">
    <property type="entry name" value="ELP6"/>
    <property type="match status" value="1"/>
</dbReference>
<protein>
    <submittedName>
        <fullName evidence="1">Elongator complex protein</fullName>
    </submittedName>
</protein>
<proteinExistence type="predicted"/>
<comment type="caution">
    <text evidence="1">The sequence shown here is derived from an EMBL/GenBank/DDBJ whole genome shotgun (WGS) entry which is preliminary data.</text>
</comment>
<keyword evidence="2" id="KW-1185">Reference proteome</keyword>
<evidence type="ECO:0000313" key="2">
    <source>
        <dbReference type="Proteomes" id="UP001558632"/>
    </source>
</evidence>
<name>A0ABR3K0K0_TRISP</name>
<dbReference type="Proteomes" id="UP001558632">
    <property type="component" value="Unassembled WGS sequence"/>
</dbReference>
<gene>
    <name evidence="1" type="ORF">TSPI_08219</name>
</gene>
<sequence length="81" mass="9255">MEQFNPAISISSIIRMYTQLDDFLAFSPNCLPNGKVVVIQDDHTIDGSFLLYQFISMYYRADAKILLVCTQNPSSHYETTL</sequence>
<dbReference type="EMBL" id="JBEUSY010000566">
    <property type="protein sequence ID" value="KAL1226439.1"/>
    <property type="molecule type" value="Genomic_DNA"/>
</dbReference>